<dbReference type="KEGG" id="rmr:Rmar_0153"/>
<dbReference type="PROSITE" id="PS51257">
    <property type="entry name" value="PROKAR_LIPOPROTEIN"/>
    <property type="match status" value="1"/>
</dbReference>
<organism evidence="3 4">
    <name type="scientific">Rhodothermus marinus (strain ATCC 43812 / DSM 4252 / R-10)</name>
    <name type="common">Rhodothermus obamensis</name>
    <dbReference type="NCBI Taxonomy" id="518766"/>
    <lineage>
        <taxon>Bacteria</taxon>
        <taxon>Pseudomonadati</taxon>
        <taxon>Rhodothermota</taxon>
        <taxon>Rhodothermia</taxon>
        <taxon>Rhodothermales</taxon>
        <taxon>Rhodothermaceae</taxon>
        <taxon>Rhodothermus</taxon>
    </lineage>
</organism>
<dbReference type="OrthoDB" id="9782229at2"/>
<keyword evidence="1" id="KW-0472">Membrane</keyword>
<dbReference type="CDD" id="cd07185">
    <property type="entry name" value="OmpA_C-like"/>
    <property type="match status" value="1"/>
</dbReference>
<dbReference type="GO" id="GO:0016020">
    <property type="term" value="C:membrane"/>
    <property type="evidence" value="ECO:0007669"/>
    <property type="project" value="UniProtKB-UniRule"/>
</dbReference>
<accession>D0MCV1</accession>
<feature type="domain" description="OmpA-like" evidence="2">
    <location>
        <begin position="82"/>
        <end position="207"/>
    </location>
</feature>
<dbReference type="AlphaFoldDB" id="D0MCV1"/>
<evidence type="ECO:0000256" key="1">
    <source>
        <dbReference type="PROSITE-ProRule" id="PRU00473"/>
    </source>
</evidence>
<dbReference type="PANTHER" id="PTHR30329:SF21">
    <property type="entry name" value="LIPOPROTEIN YIAD-RELATED"/>
    <property type="match status" value="1"/>
</dbReference>
<dbReference type="Proteomes" id="UP000002221">
    <property type="component" value="Chromosome"/>
</dbReference>
<evidence type="ECO:0000313" key="4">
    <source>
        <dbReference type="Proteomes" id="UP000002221"/>
    </source>
</evidence>
<dbReference type="PANTHER" id="PTHR30329">
    <property type="entry name" value="STATOR ELEMENT OF FLAGELLAR MOTOR COMPLEX"/>
    <property type="match status" value="1"/>
</dbReference>
<dbReference type="Gene3D" id="3.30.1330.60">
    <property type="entry name" value="OmpA-like domain"/>
    <property type="match status" value="1"/>
</dbReference>
<dbReference type="PROSITE" id="PS51123">
    <property type="entry name" value="OMPA_2"/>
    <property type="match status" value="1"/>
</dbReference>
<dbReference type="SUPFAM" id="SSF103088">
    <property type="entry name" value="OmpA-like"/>
    <property type="match status" value="1"/>
</dbReference>
<dbReference type="InterPro" id="IPR006665">
    <property type="entry name" value="OmpA-like"/>
</dbReference>
<sequence length="211" mass="23808">MKPRSYGVLLLCGLLVSGCATQRALVEQQAAHIAQLQDSLAVLRDSLAFYDYIDSGRYDQDMRSLRETVDRLRYELAVCRDGGLRVAVELADDLFAPASATLTDRGRRRLDALAERLARFPEHRFRIEGYTDNVPIGDRLKERFPSNWELAAARAATVARYFIEAHGLDPERFEVVSYGPTRPIGPNDTPEGRRLNRRVVIRALPPLEEAP</sequence>
<dbReference type="Pfam" id="PF00691">
    <property type="entry name" value="OmpA"/>
    <property type="match status" value="1"/>
</dbReference>
<keyword evidence="4" id="KW-1185">Reference proteome</keyword>
<dbReference type="RefSeq" id="WP_012842673.1">
    <property type="nucleotide sequence ID" value="NC_013501.1"/>
</dbReference>
<dbReference type="eggNOG" id="COG1360">
    <property type="taxonomic scope" value="Bacteria"/>
</dbReference>
<name>D0MCV1_RHOM4</name>
<dbReference type="STRING" id="518766.Rmar_0153"/>
<dbReference type="InterPro" id="IPR036737">
    <property type="entry name" value="OmpA-like_sf"/>
</dbReference>
<dbReference type="EMBL" id="CP001807">
    <property type="protein sequence ID" value="ACY47061.1"/>
    <property type="molecule type" value="Genomic_DNA"/>
</dbReference>
<dbReference type="HOGENOM" id="CLU_1219023_0_0_10"/>
<gene>
    <name evidence="3" type="ordered locus">Rmar_0153</name>
</gene>
<evidence type="ECO:0000259" key="2">
    <source>
        <dbReference type="PROSITE" id="PS51123"/>
    </source>
</evidence>
<dbReference type="InterPro" id="IPR050330">
    <property type="entry name" value="Bact_OuterMem_StrucFunc"/>
</dbReference>
<proteinExistence type="predicted"/>
<protein>
    <submittedName>
        <fullName evidence="3">OmpA/MotB domain protein</fullName>
    </submittedName>
</protein>
<evidence type="ECO:0000313" key="3">
    <source>
        <dbReference type="EMBL" id="ACY47061.1"/>
    </source>
</evidence>
<reference evidence="3 4" key="1">
    <citation type="journal article" date="2009" name="Stand. Genomic Sci.">
        <title>Complete genome sequence of Rhodothermus marinus type strain (R-10).</title>
        <authorList>
            <person name="Nolan M."/>
            <person name="Tindall B.J."/>
            <person name="Pomrenke H."/>
            <person name="Lapidus A."/>
            <person name="Copeland A."/>
            <person name="Glavina Del Rio T."/>
            <person name="Lucas S."/>
            <person name="Chen F."/>
            <person name="Tice H."/>
            <person name="Cheng J.F."/>
            <person name="Saunders E."/>
            <person name="Han C."/>
            <person name="Bruce D."/>
            <person name="Goodwin L."/>
            <person name="Chain P."/>
            <person name="Pitluck S."/>
            <person name="Ovchinikova G."/>
            <person name="Pati A."/>
            <person name="Ivanova N."/>
            <person name="Mavromatis K."/>
            <person name="Chen A."/>
            <person name="Palaniappan K."/>
            <person name="Land M."/>
            <person name="Hauser L."/>
            <person name="Chang Y.J."/>
            <person name="Jeffries C.D."/>
            <person name="Brettin T."/>
            <person name="Goker M."/>
            <person name="Bristow J."/>
            <person name="Eisen J.A."/>
            <person name="Markowitz V."/>
            <person name="Hugenholtz P."/>
            <person name="Kyrpides N.C."/>
            <person name="Klenk H.P."/>
            <person name="Detter J.C."/>
        </authorList>
    </citation>
    <scope>NUCLEOTIDE SEQUENCE [LARGE SCALE GENOMIC DNA]</scope>
    <source>
        <strain evidence="4">ATCC 43812 / DSM 4252 / R-10</strain>
    </source>
</reference>